<reference evidence="1 2" key="1">
    <citation type="submission" date="2018-09" db="EMBL/GenBank/DDBJ databases">
        <title>Genomic Encyclopedia of Archaeal and Bacterial Type Strains, Phase II (KMG-II): from individual species to whole genera.</title>
        <authorList>
            <person name="Goeker M."/>
        </authorList>
    </citation>
    <scope>NUCLEOTIDE SEQUENCE [LARGE SCALE GENOMIC DNA]</scope>
    <source>
        <strain evidence="1 2">DSM 16505</strain>
    </source>
</reference>
<dbReference type="AlphaFoldDB" id="A0A420E3T6"/>
<evidence type="ECO:0000313" key="1">
    <source>
        <dbReference type="EMBL" id="RKF04557.1"/>
    </source>
</evidence>
<dbReference type="EMBL" id="RAQM01000007">
    <property type="protein sequence ID" value="RKF04557.1"/>
    <property type="molecule type" value="Genomic_DNA"/>
</dbReference>
<organism evidence="1 2">
    <name type="scientific">Tenacibaculum lutimaris</name>
    <dbReference type="NCBI Taxonomy" id="285258"/>
    <lineage>
        <taxon>Bacteria</taxon>
        <taxon>Pseudomonadati</taxon>
        <taxon>Bacteroidota</taxon>
        <taxon>Flavobacteriia</taxon>
        <taxon>Flavobacteriales</taxon>
        <taxon>Flavobacteriaceae</taxon>
        <taxon>Tenacibaculum</taxon>
    </lineage>
</organism>
<accession>A0A420E3T6</accession>
<sequence length="306" mass="35777">MSTSLYAISNITLSKKVNVEFLNAKIQELKALNWKFINSLFINENGEETSIQNNEDWHYEVINEDGFLEVDFTGSFCFTITLMPNIAFVSTIYKYRMLYELNEHQDILENFRVNLYNLITIFGGTEVIFLADNATNKLNNYLELMAWENVPYNDIKNKMINEFGQPIIDYSLLDYSKLSYSNINEFVLDDLSNVLPITLFKVGTEGGAISIYKSKKENTNSFYYFFKVNEGIYESDSGGIGLPRIEYEEFDTFTSAYKKCKEKYNYLLQLYPVYVDREIHEFIKTELEKESLSSSSLDNWERKLKN</sequence>
<evidence type="ECO:0000313" key="2">
    <source>
        <dbReference type="Proteomes" id="UP000285780"/>
    </source>
</evidence>
<protein>
    <submittedName>
        <fullName evidence="1">Uncharacterized protein</fullName>
    </submittedName>
</protein>
<dbReference type="Proteomes" id="UP000285780">
    <property type="component" value="Unassembled WGS sequence"/>
</dbReference>
<name>A0A420E3T6_9FLAO</name>
<keyword evidence="2" id="KW-1185">Reference proteome</keyword>
<dbReference type="RefSeq" id="WP_120186482.1">
    <property type="nucleotide sequence ID" value="NZ_RAQM01000007.1"/>
</dbReference>
<comment type="caution">
    <text evidence="1">The sequence shown here is derived from an EMBL/GenBank/DDBJ whole genome shotgun (WGS) entry which is preliminary data.</text>
</comment>
<proteinExistence type="predicted"/>
<gene>
    <name evidence="1" type="ORF">C8N26_1229</name>
</gene>